<comment type="subcellular location">
    <subcellularLocation>
        <location evidence="1">Membrane</location>
        <topology evidence="1">Multi-pass membrane protein</topology>
    </subcellularLocation>
</comment>
<evidence type="ECO:0000256" key="3">
    <source>
        <dbReference type="ARBA" id="ARBA00022989"/>
    </source>
</evidence>
<feature type="transmembrane region" description="Helical" evidence="5">
    <location>
        <begin position="155"/>
        <end position="176"/>
    </location>
</feature>
<keyword evidence="4 5" id="KW-0472">Membrane</keyword>
<feature type="transmembrane region" description="Helical" evidence="5">
    <location>
        <begin position="87"/>
        <end position="107"/>
    </location>
</feature>
<dbReference type="Pfam" id="PF01694">
    <property type="entry name" value="Rhomboid"/>
    <property type="match status" value="1"/>
</dbReference>
<name>A0A286ADB5_9SPHI</name>
<dbReference type="Gene3D" id="1.20.1540.10">
    <property type="entry name" value="Rhomboid-like"/>
    <property type="match status" value="1"/>
</dbReference>
<sequence length="218" mass="25738">MFPSFAEMPFTYSICLLVIITSIIGFYNKRFYQLFVYHPYEVFRGKRLHTILTSALVHQKWWHLFFNLYVFYRINRDVEYIIMEYDFSFWIIELICVLVIFIGVVLPNLITGLKQKENIAFTSVGFSGAVFCSAGFCMLYLPLDLAPKTYLLFPFRYSYEFAFIGLAIFFLVALIFRNSKQTNHKLHLYAYVIGLLIAFTLRPKLVIELVTHLTTRFN</sequence>
<proteinExistence type="predicted"/>
<dbReference type="GO" id="GO:0004252">
    <property type="term" value="F:serine-type endopeptidase activity"/>
    <property type="evidence" value="ECO:0007669"/>
    <property type="project" value="InterPro"/>
</dbReference>
<evidence type="ECO:0000256" key="2">
    <source>
        <dbReference type="ARBA" id="ARBA00022692"/>
    </source>
</evidence>
<keyword evidence="7" id="KW-0378">Hydrolase</keyword>
<dbReference type="InterPro" id="IPR035952">
    <property type="entry name" value="Rhomboid-like_sf"/>
</dbReference>
<evidence type="ECO:0000256" key="4">
    <source>
        <dbReference type="ARBA" id="ARBA00023136"/>
    </source>
</evidence>
<evidence type="ECO:0000256" key="5">
    <source>
        <dbReference type="SAM" id="Phobius"/>
    </source>
</evidence>
<evidence type="ECO:0000256" key="1">
    <source>
        <dbReference type="ARBA" id="ARBA00004141"/>
    </source>
</evidence>
<dbReference type="GO" id="GO:0016020">
    <property type="term" value="C:membrane"/>
    <property type="evidence" value="ECO:0007669"/>
    <property type="project" value="UniProtKB-SubCell"/>
</dbReference>
<keyword evidence="8" id="KW-1185">Reference proteome</keyword>
<keyword evidence="2 5" id="KW-0812">Transmembrane</keyword>
<feature type="transmembrane region" description="Helical" evidence="5">
    <location>
        <begin position="119"/>
        <end position="143"/>
    </location>
</feature>
<evidence type="ECO:0000259" key="6">
    <source>
        <dbReference type="Pfam" id="PF01694"/>
    </source>
</evidence>
<dbReference type="PANTHER" id="PTHR43066:SF5">
    <property type="entry name" value="RHOMBOID-LIKE PROTEIN 11, CHLOROPLASTIC-RELATED"/>
    <property type="match status" value="1"/>
</dbReference>
<organism evidence="7 8">
    <name type="scientific">Pedobacter xixiisoli</name>
    <dbReference type="NCBI Taxonomy" id="1476464"/>
    <lineage>
        <taxon>Bacteria</taxon>
        <taxon>Pseudomonadati</taxon>
        <taxon>Bacteroidota</taxon>
        <taxon>Sphingobacteriia</taxon>
        <taxon>Sphingobacteriales</taxon>
        <taxon>Sphingobacteriaceae</taxon>
        <taxon>Pedobacter</taxon>
    </lineage>
</organism>
<dbReference type="OrthoDB" id="713748at2"/>
<feature type="transmembrane region" description="Helical" evidence="5">
    <location>
        <begin position="188"/>
        <end position="207"/>
    </location>
</feature>
<dbReference type="AlphaFoldDB" id="A0A286ADB5"/>
<feature type="transmembrane region" description="Helical" evidence="5">
    <location>
        <begin position="6"/>
        <end position="27"/>
    </location>
</feature>
<dbReference type="GO" id="GO:0006508">
    <property type="term" value="P:proteolysis"/>
    <property type="evidence" value="ECO:0007669"/>
    <property type="project" value="UniProtKB-KW"/>
</dbReference>
<keyword evidence="3 5" id="KW-1133">Transmembrane helix</keyword>
<protein>
    <submittedName>
        <fullName evidence="7">Membrane associated serine protease, rhomboid family</fullName>
    </submittedName>
</protein>
<dbReference type="EMBL" id="OCMT01000004">
    <property type="protein sequence ID" value="SOD19883.1"/>
    <property type="molecule type" value="Genomic_DNA"/>
</dbReference>
<feature type="domain" description="Peptidase S54 rhomboid" evidence="6">
    <location>
        <begin position="47"/>
        <end position="203"/>
    </location>
</feature>
<accession>A0A286ADB5</accession>
<keyword evidence="7" id="KW-0645">Protease</keyword>
<reference evidence="8" key="1">
    <citation type="submission" date="2017-09" db="EMBL/GenBank/DDBJ databases">
        <authorList>
            <person name="Varghese N."/>
            <person name="Submissions S."/>
        </authorList>
    </citation>
    <scope>NUCLEOTIDE SEQUENCE [LARGE SCALE GENOMIC DNA]</scope>
    <source>
        <strain evidence="8">CGMCC 1.12803</strain>
    </source>
</reference>
<dbReference type="Proteomes" id="UP000219281">
    <property type="component" value="Unassembled WGS sequence"/>
</dbReference>
<dbReference type="SUPFAM" id="SSF144091">
    <property type="entry name" value="Rhomboid-like"/>
    <property type="match status" value="1"/>
</dbReference>
<dbReference type="PANTHER" id="PTHR43066">
    <property type="entry name" value="RHOMBOID-RELATED PROTEIN"/>
    <property type="match status" value="1"/>
</dbReference>
<evidence type="ECO:0000313" key="7">
    <source>
        <dbReference type="EMBL" id="SOD19883.1"/>
    </source>
</evidence>
<gene>
    <name evidence="7" type="ORF">SAMN06297358_3590</name>
</gene>
<evidence type="ECO:0000313" key="8">
    <source>
        <dbReference type="Proteomes" id="UP000219281"/>
    </source>
</evidence>
<dbReference type="InterPro" id="IPR022764">
    <property type="entry name" value="Peptidase_S54_rhomboid_dom"/>
</dbReference>
<feature type="transmembrane region" description="Helical" evidence="5">
    <location>
        <begin position="48"/>
        <end position="72"/>
    </location>
</feature>